<evidence type="ECO:0000313" key="1">
    <source>
        <dbReference type="EMBL" id="GBN13716.1"/>
    </source>
</evidence>
<sequence length="90" mass="10078">MGPCDDLPAKPDLFHWGRTIRARRELVPQLCRSSVNSAIKEYGVMCRLTATAFAENEASVRALTARSVVRRSLYIIIRGSERKGCQSEPL</sequence>
<reference evidence="1 2" key="1">
    <citation type="journal article" date="2019" name="Sci. Rep.">
        <title>Orb-weaving spider Araneus ventricosus genome elucidates the spidroin gene catalogue.</title>
        <authorList>
            <person name="Kono N."/>
            <person name="Nakamura H."/>
            <person name="Ohtoshi R."/>
            <person name="Moran D.A.P."/>
            <person name="Shinohara A."/>
            <person name="Yoshida Y."/>
            <person name="Fujiwara M."/>
            <person name="Mori M."/>
            <person name="Tomita M."/>
            <person name="Arakawa K."/>
        </authorList>
    </citation>
    <scope>NUCLEOTIDE SEQUENCE [LARGE SCALE GENOMIC DNA]</scope>
</reference>
<accession>A0A4Y2LJH2</accession>
<organism evidence="1 2">
    <name type="scientific">Araneus ventricosus</name>
    <name type="common">Orbweaver spider</name>
    <name type="synonym">Epeira ventricosa</name>
    <dbReference type="NCBI Taxonomy" id="182803"/>
    <lineage>
        <taxon>Eukaryota</taxon>
        <taxon>Metazoa</taxon>
        <taxon>Ecdysozoa</taxon>
        <taxon>Arthropoda</taxon>
        <taxon>Chelicerata</taxon>
        <taxon>Arachnida</taxon>
        <taxon>Araneae</taxon>
        <taxon>Araneomorphae</taxon>
        <taxon>Entelegynae</taxon>
        <taxon>Araneoidea</taxon>
        <taxon>Araneidae</taxon>
        <taxon>Araneus</taxon>
    </lineage>
</organism>
<keyword evidence="2" id="KW-1185">Reference proteome</keyword>
<dbReference type="EMBL" id="BGPR01005819">
    <property type="protein sequence ID" value="GBN13716.1"/>
    <property type="molecule type" value="Genomic_DNA"/>
</dbReference>
<comment type="caution">
    <text evidence="1">The sequence shown here is derived from an EMBL/GenBank/DDBJ whole genome shotgun (WGS) entry which is preliminary data.</text>
</comment>
<protein>
    <submittedName>
        <fullName evidence="1">Uncharacterized protein</fullName>
    </submittedName>
</protein>
<dbReference type="AlphaFoldDB" id="A0A4Y2LJH2"/>
<proteinExistence type="predicted"/>
<evidence type="ECO:0000313" key="2">
    <source>
        <dbReference type="Proteomes" id="UP000499080"/>
    </source>
</evidence>
<dbReference type="Proteomes" id="UP000499080">
    <property type="component" value="Unassembled WGS sequence"/>
</dbReference>
<name>A0A4Y2LJH2_ARAVE</name>
<gene>
    <name evidence="1" type="ORF">AVEN_126559_1</name>
</gene>